<keyword evidence="1" id="KW-0812">Transmembrane</keyword>
<dbReference type="EMBL" id="SGWV01000009">
    <property type="protein sequence ID" value="RZS54809.1"/>
    <property type="molecule type" value="Genomic_DNA"/>
</dbReference>
<dbReference type="Proteomes" id="UP000293433">
    <property type="component" value="Unassembled WGS sequence"/>
</dbReference>
<dbReference type="RefSeq" id="WP_130482128.1">
    <property type="nucleotide sequence ID" value="NZ_SGWV01000009.1"/>
</dbReference>
<evidence type="ECO:0000256" key="1">
    <source>
        <dbReference type="SAM" id="Phobius"/>
    </source>
</evidence>
<feature type="transmembrane region" description="Helical" evidence="1">
    <location>
        <begin position="55"/>
        <end position="74"/>
    </location>
</feature>
<feature type="transmembrane region" description="Helical" evidence="1">
    <location>
        <begin position="147"/>
        <end position="168"/>
    </location>
</feature>
<accession>A0A4Q7LMH9</accession>
<dbReference type="InterPro" id="IPR006976">
    <property type="entry name" value="VanZ-like"/>
</dbReference>
<feature type="domain" description="VanZ-like" evidence="2">
    <location>
        <begin position="23"/>
        <end position="129"/>
    </location>
</feature>
<gene>
    <name evidence="3" type="ORF">EV685_2293</name>
</gene>
<feature type="transmembrane region" description="Helical" evidence="1">
    <location>
        <begin position="86"/>
        <end position="104"/>
    </location>
</feature>
<reference evidence="3 4" key="1">
    <citation type="submission" date="2019-02" db="EMBL/GenBank/DDBJ databases">
        <title>Genomic Encyclopedia of Type Strains, Phase IV (KMG-IV): sequencing the most valuable type-strain genomes for metagenomic binning, comparative biology and taxonomic classification.</title>
        <authorList>
            <person name="Goeker M."/>
        </authorList>
    </citation>
    <scope>NUCLEOTIDE SEQUENCE [LARGE SCALE GENOMIC DNA]</scope>
    <source>
        <strain evidence="3 4">DSM 10617</strain>
    </source>
</reference>
<keyword evidence="4" id="KW-1185">Reference proteome</keyword>
<keyword evidence="1" id="KW-0472">Membrane</keyword>
<organism evidence="3 4">
    <name type="scientific">Sphaerotilus mobilis</name>
    <dbReference type="NCBI Taxonomy" id="47994"/>
    <lineage>
        <taxon>Bacteria</taxon>
        <taxon>Pseudomonadati</taxon>
        <taxon>Pseudomonadota</taxon>
        <taxon>Betaproteobacteria</taxon>
        <taxon>Burkholderiales</taxon>
        <taxon>Sphaerotilaceae</taxon>
        <taxon>Sphaerotilus</taxon>
    </lineage>
</organism>
<protein>
    <submittedName>
        <fullName evidence="3">VanZ family protein</fullName>
    </submittedName>
</protein>
<name>A0A4Q7LMH9_9BURK</name>
<proteinExistence type="predicted"/>
<dbReference type="Pfam" id="PF04892">
    <property type="entry name" value="VanZ"/>
    <property type="match status" value="1"/>
</dbReference>
<feature type="transmembrane region" description="Helical" evidence="1">
    <location>
        <begin position="336"/>
        <end position="357"/>
    </location>
</feature>
<evidence type="ECO:0000313" key="3">
    <source>
        <dbReference type="EMBL" id="RZS54809.1"/>
    </source>
</evidence>
<comment type="caution">
    <text evidence="3">The sequence shown here is derived from an EMBL/GenBank/DDBJ whole genome shotgun (WGS) entry which is preliminary data.</text>
</comment>
<evidence type="ECO:0000313" key="4">
    <source>
        <dbReference type="Proteomes" id="UP000293433"/>
    </source>
</evidence>
<keyword evidence="1" id="KW-1133">Transmembrane helix</keyword>
<feature type="transmembrane region" description="Helical" evidence="1">
    <location>
        <begin position="116"/>
        <end position="135"/>
    </location>
</feature>
<dbReference type="OrthoDB" id="9780818at2"/>
<feature type="transmembrane region" description="Helical" evidence="1">
    <location>
        <begin position="297"/>
        <end position="316"/>
    </location>
</feature>
<feature type="transmembrane region" description="Helical" evidence="1">
    <location>
        <begin position="215"/>
        <end position="233"/>
    </location>
</feature>
<feature type="transmembrane region" description="Helical" evidence="1">
    <location>
        <begin position="274"/>
        <end position="292"/>
    </location>
</feature>
<feature type="transmembrane region" description="Helical" evidence="1">
    <location>
        <begin position="240"/>
        <end position="262"/>
    </location>
</feature>
<dbReference type="AlphaFoldDB" id="A0A4Q7LMH9"/>
<evidence type="ECO:0000259" key="2">
    <source>
        <dbReference type="Pfam" id="PF04892"/>
    </source>
</evidence>
<sequence length="367" mass="39789">MRPSRSSAWPMALAWLLLIVYASLHPFDGWRWPPGPPWYLRLWLPSPASPRFDLWSNFLAYQPLGFLLAMGWLRAGHGVVRAGAQALLWGALLSLLMEWCQLLLPSRVPSRVDWALNSAGTLVGALLAASAKDLGLLQVWQRWRDRWFVPHGAVGLTLLTTWPVGLLFPPPVPMGLGEGLVRLADALHEELAGSAFEGWLNAPTPPPPLSPSLETAAIALGLLAPCWIACAISHQRRHRLVLVLGAAVLGVATTTLSTALNFGPDHALTWLTPAFWPALALAGLLGLLLAVLPARVVAALGLVGLTALIALASQAGTDPYFTSSLARWEQGRFIRFHGVARWVGWIWPFAALGWLLAEVARARPGAR</sequence>